<dbReference type="HOGENOM" id="CLU_023736_0_0_9"/>
<dbReference type="PANTHER" id="PTHR43630">
    <property type="entry name" value="POLY-BETA-1,6-N-ACETYL-D-GLUCOSAMINE SYNTHASE"/>
    <property type="match status" value="1"/>
</dbReference>
<dbReference type="SMART" id="SM00028">
    <property type="entry name" value="TPR"/>
    <property type="match status" value="2"/>
</dbReference>
<dbReference type="AlphaFoldDB" id="A9KP00"/>
<feature type="domain" description="Glycosyltransferase 2-like" evidence="2">
    <location>
        <begin position="5"/>
        <end position="149"/>
    </location>
</feature>
<dbReference type="EMBL" id="CP000885">
    <property type="protein sequence ID" value="ABX43170.1"/>
    <property type="molecule type" value="Genomic_DNA"/>
</dbReference>
<dbReference type="SUPFAM" id="SSF48452">
    <property type="entry name" value="TPR-like"/>
    <property type="match status" value="1"/>
</dbReference>
<organism evidence="3 4">
    <name type="scientific">Lachnoclostridium phytofermentans (strain ATCC 700394 / DSM 18823 / ISDg)</name>
    <name type="common">Clostridium phytofermentans</name>
    <dbReference type="NCBI Taxonomy" id="357809"/>
    <lineage>
        <taxon>Bacteria</taxon>
        <taxon>Bacillati</taxon>
        <taxon>Bacillota</taxon>
        <taxon>Clostridia</taxon>
        <taxon>Lachnospirales</taxon>
        <taxon>Lachnospiraceae</taxon>
    </lineage>
</organism>
<dbReference type="Gene3D" id="3.90.550.10">
    <property type="entry name" value="Spore Coat Polysaccharide Biosynthesis Protein SpsA, Chain A"/>
    <property type="match status" value="1"/>
</dbReference>
<dbReference type="InterPro" id="IPR001173">
    <property type="entry name" value="Glyco_trans_2-like"/>
</dbReference>
<evidence type="ECO:0000313" key="4">
    <source>
        <dbReference type="Proteomes" id="UP000000370"/>
    </source>
</evidence>
<reference evidence="4" key="1">
    <citation type="submission" date="2007-11" db="EMBL/GenBank/DDBJ databases">
        <title>Complete genome sequence of Clostridium phytofermentans ISDg.</title>
        <authorList>
            <person name="Leschine S.B."/>
            <person name="Warnick T.A."/>
            <person name="Blanchard J.L."/>
            <person name="Schnell D.J."/>
            <person name="Petit E.L."/>
            <person name="LaTouf W.G."/>
            <person name="Copeland A."/>
            <person name="Lucas S."/>
            <person name="Lapidus A."/>
            <person name="Barry K."/>
            <person name="Glavina del Rio T."/>
            <person name="Dalin E."/>
            <person name="Tice H."/>
            <person name="Pitluck S."/>
            <person name="Kiss H."/>
            <person name="Brettin T."/>
            <person name="Bruce D."/>
            <person name="Detter J.C."/>
            <person name="Han C."/>
            <person name="Kuske C."/>
            <person name="Schmutz J."/>
            <person name="Larimer F."/>
            <person name="Land M."/>
            <person name="Hauser L."/>
            <person name="Kyrpides N."/>
            <person name="Kim E.A."/>
            <person name="Richardson P."/>
        </authorList>
    </citation>
    <scope>NUCLEOTIDE SEQUENCE [LARGE SCALE GENOMIC DNA]</scope>
    <source>
        <strain evidence="4">ATCC 700394 / DSM 18823 / ISDg</strain>
    </source>
</reference>
<dbReference type="eggNOG" id="COG0463">
    <property type="taxonomic scope" value="Bacteria"/>
</dbReference>
<dbReference type="CAZy" id="GT2">
    <property type="family name" value="Glycosyltransferase Family 2"/>
</dbReference>
<dbReference type="InterPro" id="IPR011990">
    <property type="entry name" value="TPR-like_helical_dom_sf"/>
</dbReference>
<evidence type="ECO:0000259" key="2">
    <source>
        <dbReference type="Pfam" id="PF00535"/>
    </source>
</evidence>
<dbReference type="InterPro" id="IPR029044">
    <property type="entry name" value="Nucleotide-diphossugar_trans"/>
</dbReference>
<evidence type="ECO:0000256" key="1">
    <source>
        <dbReference type="PROSITE-ProRule" id="PRU00339"/>
    </source>
</evidence>
<dbReference type="RefSeq" id="WP_012200821.1">
    <property type="nucleotide sequence ID" value="NC_010001.1"/>
</dbReference>
<keyword evidence="4" id="KW-1185">Reference proteome</keyword>
<accession>A9KP00</accession>
<dbReference type="STRING" id="357809.Cphy_2810"/>
<dbReference type="PANTHER" id="PTHR43630:SF2">
    <property type="entry name" value="GLYCOSYLTRANSFERASE"/>
    <property type="match status" value="1"/>
</dbReference>
<dbReference type="OrthoDB" id="9815923at2"/>
<feature type="repeat" description="TPR" evidence="1">
    <location>
        <begin position="262"/>
        <end position="295"/>
    </location>
</feature>
<dbReference type="KEGG" id="cpy:Cphy_2810"/>
<dbReference type="InterPro" id="IPR019734">
    <property type="entry name" value="TPR_rpt"/>
</dbReference>
<name>A9KP00_LACP7</name>
<protein>
    <submittedName>
        <fullName evidence="3">Glycosyl transferase family 2</fullName>
    </submittedName>
</protein>
<dbReference type="Pfam" id="PF00535">
    <property type="entry name" value="Glycos_transf_2"/>
    <property type="match status" value="1"/>
</dbReference>
<proteinExistence type="predicted"/>
<dbReference type="Gene3D" id="1.25.40.10">
    <property type="entry name" value="Tetratricopeptide repeat domain"/>
    <property type="match status" value="1"/>
</dbReference>
<sequence length="356" mass="41767">MITISLCMIVRNEEDNISKCLISVRDIVDEIIIVDTGSTDKTKEIVGLFTNEIYDFEWINDFSAARNFSFSKATKDYILWLDADDVLLEADRIKLKRVKEILDPSIDVVMMNYNYAFDEKGNVLLSHFRERLLKRAKNFLWNDPIHEFISFEGKVVNSDITITHKKSHMNNRRNLNILEAMLAEGKEFSPRNMFYYAREKLNVNEYEGAIEYFNKMLDSEKGLPADCISSCIYLAKAYKAKNDRKNMLKALIRSFEYDTPRAEICCQLGYYYKDIEDYKRAIFWFDLAMKLEKPESKWGPILHEYWGFIPCIELCLCYYKLGNIDEAIKFNDKAAEYKPEHPSVLQNKKAFGNIKN</sequence>
<dbReference type="Pfam" id="PF13181">
    <property type="entry name" value="TPR_8"/>
    <property type="match status" value="2"/>
</dbReference>
<gene>
    <name evidence="3" type="ordered locus">Cphy_2810</name>
</gene>
<dbReference type="GO" id="GO:0016740">
    <property type="term" value="F:transferase activity"/>
    <property type="evidence" value="ECO:0007669"/>
    <property type="project" value="UniProtKB-KW"/>
</dbReference>
<dbReference type="PROSITE" id="PS50005">
    <property type="entry name" value="TPR"/>
    <property type="match status" value="1"/>
</dbReference>
<dbReference type="CDD" id="cd02511">
    <property type="entry name" value="Beta4Glucosyltransferase"/>
    <property type="match status" value="1"/>
</dbReference>
<dbReference type="Proteomes" id="UP000000370">
    <property type="component" value="Chromosome"/>
</dbReference>
<evidence type="ECO:0000313" key="3">
    <source>
        <dbReference type="EMBL" id="ABX43170.1"/>
    </source>
</evidence>
<keyword evidence="1" id="KW-0802">TPR repeat</keyword>
<dbReference type="SUPFAM" id="SSF53448">
    <property type="entry name" value="Nucleotide-diphospho-sugar transferases"/>
    <property type="match status" value="1"/>
</dbReference>
<keyword evidence="3" id="KW-0808">Transferase</keyword>